<gene>
    <name evidence="2" type="ORF">DVS28_a3187</name>
</gene>
<reference evidence="2 3" key="1">
    <citation type="submission" date="2018-09" db="EMBL/GenBank/DDBJ databases">
        <title>Complete genome sequence of Euzebya sp. DY32-46 isolated from seawater of Pacific Ocean.</title>
        <authorList>
            <person name="Xu L."/>
            <person name="Wu Y.-H."/>
            <person name="Xu X.-W."/>
        </authorList>
    </citation>
    <scope>NUCLEOTIDE SEQUENCE [LARGE SCALE GENOMIC DNA]</scope>
    <source>
        <strain evidence="2 3">DY32-46</strain>
    </source>
</reference>
<accession>A0A346Y066</accession>
<keyword evidence="1" id="KW-0732">Signal</keyword>
<dbReference type="RefSeq" id="WP_164710606.1">
    <property type="nucleotide sequence ID" value="NZ_CP031165.1"/>
</dbReference>
<name>A0A346Y066_9ACTN</name>
<evidence type="ECO:0000256" key="1">
    <source>
        <dbReference type="SAM" id="SignalP"/>
    </source>
</evidence>
<dbReference type="Proteomes" id="UP000264006">
    <property type="component" value="Chromosome"/>
</dbReference>
<keyword evidence="3" id="KW-1185">Reference proteome</keyword>
<dbReference type="EMBL" id="CP031165">
    <property type="protein sequence ID" value="AXV07863.1"/>
    <property type="molecule type" value="Genomic_DNA"/>
</dbReference>
<proteinExistence type="predicted"/>
<organism evidence="2 3">
    <name type="scientific">Euzebya pacifica</name>
    <dbReference type="NCBI Taxonomy" id="1608957"/>
    <lineage>
        <taxon>Bacteria</taxon>
        <taxon>Bacillati</taxon>
        <taxon>Actinomycetota</taxon>
        <taxon>Nitriliruptoria</taxon>
        <taxon>Euzebyales</taxon>
    </lineage>
</organism>
<dbReference type="AlphaFoldDB" id="A0A346Y066"/>
<feature type="chain" id="PRO_5016657913" evidence="1">
    <location>
        <begin position="25"/>
        <end position="241"/>
    </location>
</feature>
<evidence type="ECO:0000313" key="2">
    <source>
        <dbReference type="EMBL" id="AXV07863.1"/>
    </source>
</evidence>
<feature type="signal peptide" evidence="1">
    <location>
        <begin position="1"/>
        <end position="24"/>
    </location>
</feature>
<sequence length="241" mass="25961">MHRPIRILLAAVLALSVLAGPASAYYDTERELEFVESTAYFTSTTTGVSNVDTEVLGERIGWRADAPAGPTGRTVATAHAGLLSILAEDYYESQSFTAEGTITGYIENIALSLYYASPVQNLCGMGLSIDVIIDGKRVMDMAGIGNTEDVVTYPASDDYWVAQVAITNLADQMEDMGIFGAADTEHTVEIVAEQYPLCQEAIWTYGSADAPSRMDVNIEPGTAALRQFTEFDATKPPYSGE</sequence>
<evidence type="ECO:0000313" key="3">
    <source>
        <dbReference type="Proteomes" id="UP000264006"/>
    </source>
</evidence>
<protein>
    <submittedName>
        <fullName evidence="2">Uncharacterized protein</fullName>
    </submittedName>
</protein>
<dbReference type="KEGG" id="euz:DVS28_a3187"/>